<organism evidence="2 3">
    <name type="scientific">Leersia perrieri</name>
    <dbReference type="NCBI Taxonomy" id="77586"/>
    <lineage>
        <taxon>Eukaryota</taxon>
        <taxon>Viridiplantae</taxon>
        <taxon>Streptophyta</taxon>
        <taxon>Embryophyta</taxon>
        <taxon>Tracheophyta</taxon>
        <taxon>Spermatophyta</taxon>
        <taxon>Magnoliopsida</taxon>
        <taxon>Liliopsida</taxon>
        <taxon>Poales</taxon>
        <taxon>Poaceae</taxon>
        <taxon>BOP clade</taxon>
        <taxon>Oryzoideae</taxon>
        <taxon>Oryzeae</taxon>
        <taxon>Oryzinae</taxon>
        <taxon>Leersia</taxon>
    </lineage>
</organism>
<dbReference type="HOGENOM" id="CLU_2725804_0_0_1"/>
<dbReference type="Gramene" id="LPERR01G01630.1">
    <property type="protein sequence ID" value="LPERR01G01630.1"/>
    <property type="gene ID" value="LPERR01G01630"/>
</dbReference>
<dbReference type="EnsemblPlants" id="LPERR01G01630.1">
    <property type="protein sequence ID" value="LPERR01G01630.1"/>
    <property type="gene ID" value="LPERR01G01630"/>
</dbReference>
<protein>
    <submittedName>
        <fullName evidence="2">Uncharacterized protein</fullName>
    </submittedName>
</protein>
<dbReference type="Proteomes" id="UP000032180">
    <property type="component" value="Chromosome 1"/>
</dbReference>
<feature type="region of interest" description="Disordered" evidence="1">
    <location>
        <begin position="1"/>
        <end position="23"/>
    </location>
</feature>
<keyword evidence="3" id="KW-1185">Reference proteome</keyword>
<accession>A0A0D9UWB2</accession>
<evidence type="ECO:0000256" key="1">
    <source>
        <dbReference type="SAM" id="MobiDB-lite"/>
    </source>
</evidence>
<reference evidence="2" key="3">
    <citation type="submission" date="2015-04" db="UniProtKB">
        <authorList>
            <consortium name="EnsemblPlants"/>
        </authorList>
    </citation>
    <scope>IDENTIFICATION</scope>
</reference>
<feature type="compositionally biased region" description="Polar residues" evidence="1">
    <location>
        <begin position="1"/>
        <end position="19"/>
    </location>
</feature>
<evidence type="ECO:0000313" key="2">
    <source>
        <dbReference type="EnsemblPlants" id="LPERR01G01630.1"/>
    </source>
</evidence>
<evidence type="ECO:0000313" key="3">
    <source>
        <dbReference type="Proteomes" id="UP000032180"/>
    </source>
</evidence>
<reference evidence="3" key="2">
    <citation type="submission" date="2013-12" db="EMBL/GenBank/DDBJ databases">
        <authorList>
            <person name="Yu Y."/>
            <person name="Lee S."/>
            <person name="de Baynast K."/>
            <person name="Wissotski M."/>
            <person name="Liu L."/>
            <person name="Talag J."/>
            <person name="Goicoechea J."/>
            <person name="Angelova A."/>
            <person name="Jetty R."/>
            <person name="Kudrna D."/>
            <person name="Golser W."/>
            <person name="Rivera L."/>
            <person name="Zhang J."/>
            <person name="Wing R."/>
        </authorList>
    </citation>
    <scope>NUCLEOTIDE SEQUENCE</scope>
</reference>
<dbReference type="AlphaFoldDB" id="A0A0D9UWB2"/>
<proteinExistence type="predicted"/>
<name>A0A0D9UWB2_9ORYZ</name>
<sequence length="72" mass="8169">MAHNTGSSAVEGTRPSSNARRYPGRPYGVVFLWQDGVEDLGKDADFLRGWLYRCNYYMYNDEPPSSESELTS</sequence>
<reference evidence="2 3" key="1">
    <citation type="submission" date="2012-08" db="EMBL/GenBank/DDBJ databases">
        <title>Oryza genome evolution.</title>
        <authorList>
            <person name="Wing R.A."/>
        </authorList>
    </citation>
    <scope>NUCLEOTIDE SEQUENCE</scope>
</reference>